<reference evidence="1" key="1">
    <citation type="submission" date="2022-07" db="EMBL/GenBank/DDBJ databases">
        <title>Genome Sequence of Lecanicillium saksenae.</title>
        <authorList>
            <person name="Buettner E."/>
        </authorList>
    </citation>
    <scope>NUCLEOTIDE SEQUENCE</scope>
    <source>
        <strain evidence="1">VT-O1</strain>
    </source>
</reference>
<keyword evidence="2" id="KW-1185">Reference proteome</keyword>
<sequence>MRLSSFWRCAAAVAALVPSFATAEDADNPSGQSTFISPDKDLGFAFTIGNVDVNDYFVTMRLKTSRSWGAIGLGSNAMAGALYFVMYLNEKADNVTFSPRLAYGNYEPYFYDSLKWQYLNHSIKDGFSTLSFRCIDCQNWPGGTSGKGYLDFTSHDQKSIWALGPHQKLRSNDQKAALRFHESHGVFNIDMARTRGAEDTPALTDKSVDEGITRVKETFGRDHMATTLMNLVREIVVNRRNSDADNTMIIVVVGTAFSLTLAAMSLGIALWMMHDMKKNAALREANRLL</sequence>
<dbReference type="EMBL" id="JANAKD010000053">
    <property type="protein sequence ID" value="KAJ3498389.1"/>
    <property type="molecule type" value="Genomic_DNA"/>
</dbReference>
<organism evidence="1 2">
    <name type="scientific">Lecanicillium saksenae</name>
    <dbReference type="NCBI Taxonomy" id="468837"/>
    <lineage>
        <taxon>Eukaryota</taxon>
        <taxon>Fungi</taxon>
        <taxon>Dikarya</taxon>
        <taxon>Ascomycota</taxon>
        <taxon>Pezizomycotina</taxon>
        <taxon>Sordariomycetes</taxon>
        <taxon>Hypocreomycetidae</taxon>
        <taxon>Hypocreales</taxon>
        <taxon>Cordycipitaceae</taxon>
        <taxon>Lecanicillium</taxon>
    </lineage>
</organism>
<dbReference type="Proteomes" id="UP001148737">
    <property type="component" value="Unassembled WGS sequence"/>
</dbReference>
<comment type="caution">
    <text evidence="1">The sequence shown here is derived from an EMBL/GenBank/DDBJ whole genome shotgun (WGS) entry which is preliminary data.</text>
</comment>
<proteinExistence type="predicted"/>
<evidence type="ECO:0000313" key="2">
    <source>
        <dbReference type="Proteomes" id="UP001148737"/>
    </source>
</evidence>
<protein>
    <submittedName>
        <fullName evidence="1">Uncharacterized protein</fullName>
    </submittedName>
</protein>
<name>A0ACC1R4I6_9HYPO</name>
<evidence type="ECO:0000313" key="1">
    <source>
        <dbReference type="EMBL" id="KAJ3498389.1"/>
    </source>
</evidence>
<accession>A0ACC1R4I6</accession>
<gene>
    <name evidence="1" type="ORF">NLG97_g1163</name>
</gene>